<dbReference type="GO" id="GO:0018025">
    <property type="term" value="F:calmodulin-lysine N-methyltransferase activity"/>
    <property type="evidence" value="ECO:0007669"/>
    <property type="project" value="UniProtKB-EC"/>
</dbReference>
<dbReference type="Pfam" id="PF10294">
    <property type="entry name" value="Methyltransf_16"/>
    <property type="match status" value="1"/>
</dbReference>
<dbReference type="PANTHER" id="PTHR13539">
    <property type="entry name" value="CALMODULIN-LYSINE N-METHYLTRANSFERASE"/>
    <property type="match status" value="1"/>
</dbReference>
<dbReference type="AlphaFoldDB" id="A0A834XY89"/>
<dbReference type="OrthoDB" id="413520at2759"/>
<keyword evidence="5" id="KW-0963">Cytoplasm</keyword>
<evidence type="ECO:0000256" key="7">
    <source>
        <dbReference type="ARBA" id="ARBA00022679"/>
    </source>
</evidence>
<dbReference type="EMBL" id="JACMRX010000002">
    <property type="protein sequence ID" value="KAF7994493.1"/>
    <property type="molecule type" value="Genomic_DNA"/>
</dbReference>
<dbReference type="GO" id="GO:0005634">
    <property type="term" value="C:nucleus"/>
    <property type="evidence" value="ECO:0007669"/>
    <property type="project" value="UniProtKB-SubCell"/>
</dbReference>
<dbReference type="GO" id="GO:0032259">
    <property type="term" value="P:methylation"/>
    <property type="evidence" value="ECO:0007669"/>
    <property type="project" value="UniProtKB-KW"/>
</dbReference>
<evidence type="ECO:0000256" key="6">
    <source>
        <dbReference type="ARBA" id="ARBA00022603"/>
    </source>
</evidence>
<evidence type="ECO:0000256" key="4">
    <source>
        <dbReference type="ARBA" id="ARBA00020594"/>
    </source>
</evidence>
<evidence type="ECO:0000313" key="9">
    <source>
        <dbReference type="EMBL" id="KAF7994493.1"/>
    </source>
</evidence>
<comment type="subcellular location">
    <subcellularLocation>
        <location evidence="2">Cytoplasm</location>
    </subcellularLocation>
    <subcellularLocation>
        <location evidence="1">Nucleus</location>
    </subcellularLocation>
</comment>
<dbReference type="GO" id="GO:0005737">
    <property type="term" value="C:cytoplasm"/>
    <property type="evidence" value="ECO:0007669"/>
    <property type="project" value="UniProtKB-SubCell"/>
</dbReference>
<dbReference type="EC" id="2.1.1.60" evidence="3"/>
<gene>
    <name evidence="9" type="ORF">HCN44_003965</name>
</gene>
<dbReference type="Gene3D" id="3.40.50.150">
    <property type="entry name" value="Vaccinia Virus protein VP39"/>
    <property type="match status" value="1"/>
</dbReference>
<keyword evidence="10" id="KW-1185">Reference proteome</keyword>
<dbReference type="SUPFAM" id="SSF53335">
    <property type="entry name" value="S-adenosyl-L-methionine-dependent methyltransferases"/>
    <property type="match status" value="1"/>
</dbReference>
<sequence length="296" mass="33734">MTSKILKSIENNNNKIINSNDKITSAQFRWKLLARALKKSPNKKKIDCYDEISVRRFTTFNLIKSELLLNDEITLNNELSTWYNYSCYNNKYNVKIKTIKKNIFTANELIGFNNTGNVCVWPSEECLAYYLLDNQRICKNKNIIELGGGMSCLAGIFVAKYCEPISVTLTDGNNKSVDNVKSIIQQNNMNDYVKCCIVKWTNSNNLLTNIRNINQTWTLNDINVSQCNDNNYDVILCADCLFFDDTRHDLVDTIYGLLADDGIALVIAPKRGLTFQLFADTAIKIIAIMNCMDNVC</sequence>
<keyword evidence="8" id="KW-0539">Nucleus</keyword>
<dbReference type="Proteomes" id="UP000639338">
    <property type="component" value="Unassembled WGS sequence"/>
</dbReference>
<name>A0A834XY89_APHGI</name>
<dbReference type="PANTHER" id="PTHR13539:SF3">
    <property type="entry name" value="CALMODULIN-LYSINE N-METHYLTRANSFERASE"/>
    <property type="match status" value="1"/>
</dbReference>
<organism evidence="9 10">
    <name type="scientific">Aphidius gifuensis</name>
    <name type="common">Parasitoid wasp</name>
    <dbReference type="NCBI Taxonomy" id="684658"/>
    <lineage>
        <taxon>Eukaryota</taxon>
        <taxon>Metazoa</taxon>
        <taxon>Ecdysozoa</taxon>
        <taxon>Arthropoda</taxon>
        <taxon>Hexapoda</taxon>
        <taxon>Insecta</taxon>
        <taxon>Pterygota</taxon>
        <taxon>Neoptera</taxon>
        <taxon>Endopterygota</taxon>
        <taxon>Hymenoptera</taxon>
        <taxon>Apocrita</taxon>
        <taxon>Ichneumonoidea</taxon>
        <taxon>Braconidae</taxon>
        <taxon>Aphidiinae</taxon>
        <taxon>Aphidius</taxon>
    </lineage>
</organism>
<proteinExistence type="predicted"/>
<evidence type="ECO:0000256" key="8">
    <source>
        <dbReference type="ARBA" id="ARBA00023242"/>
    </source>
</evidence>
<keyword evidence="7" id="KW-0808">Transferase</keyword>
<evidence type="ECO:0000256" key="5">
    <source>
        <dbReference type="ARBA" id="ARBA00022490"/>
    </source>
</evidence>
<dbReference type="InterPro" id="IPR025800">
    <property type="entry name" value="CaM-Lys-N-MeTrfase"/>
</dbReference>
<dbReference type="InterPro" id="IPR029063">
    <property type="entry name" value="SAM-dependent_MTases_sf"/>
</dbReference>
<evidence type="ECO:0000256" key="2">
    <source>
        <dbReference type="ARBA" id="ARBA00004496"/>
    </source>
</evidence>
<evidence type="ECO:0000313" key="10">
    <source>
        <dbReference type="Proteomes" id="UP000639338"/>
    </source>
</evidence>
<comment type="caution">
    <text evidence="9">The sequence shown here is derived from an EMBL/GenBank/DDBJ whole genome shotgun (WGS) entry which is preliminary data.</text>
</comment>
<reference evidence="9 10" key="1">
    <citation type="submission" date="2020-08" db="EMBL/GenBank/DDBJ databases">
        <title>Aphidius gifuensis genome sequencing and assembly.</title>
        <authorList>
            <person name="Du Z."/>
        </authorList>
    </citation>
    <scope>NUCLEOTIDE SEQUENCE [LARGE SCALE GENOMIC DNA]</scope>
    <source>
        <strain evidence="9">YNYX2018</strain>
        <tissue evidence="9">Adults</tissue>
    </source>
</reference>
<accession>A0A834XY89</accession>
<evidence type="ECO:0000256" key="3">
    <source>
        <dbReference type="ARBA" id="ARBA00011914"/>
    </source>
</evidence>
<evidence type="ECO:0000256" key="1">
    <source>
        <dbReference type="ARBA" id="ARBA00004123"/>
    </source>
</evidence>
<keyword evidence="6" id="KW-0489">Methyltransferase</keyword>
<protein>
    <recommendedName>
        <fullName evidence="4">Calmodulin-lysine N-methyltransferase</fullName>
        <ecNumber evidence="3">2.1.1.60</ecNumber>
    </recommendedName>
</protein>
<dbReference type="InterPro" id="IPR019410">
    <property type="entry name" value="Methyltransf_16"/>
</dbReference>